<organism evidence="2 3">
    <name type="scientific">Plutella xylostella</name>
    <name type="common">Diamondback moth</name>
    <name type="synonym">Plutella maculipennis</name>
    <dbReference type="NCBI Taxonomy" id="51655"/>
    <lineage>
        <taxon>Eukaryota</taxon>
        <taxon>Metazoa</taxon>
        <taxon>Ecdysozoa</taxon>
        <taxon>Arthropoda</taxon>
        <taxon>Hexapoda</taxon>
        <taxon>Insecta</taxon>
        <taxon>Pterygota</taxon>
        <taxon>Neoptera</taxon>
        <taxon>Endopterygota</taxon>
        <taxon>Lepidoptera</taxon>
        <taxon>Glossata</taxon>
        <taxon>Ditrysia</taxon>
        <taxon>Yponomeutoidea</taxon>
        <taxon>Plutellidae</taxon>
        <taxon>Plutella</taxon>
    </lineage>
</organism>
<protein>
    <recommendedName>
        <fullName evidence="1">VWFD domain-containing protein</fullName>
    </recommendedName>
</protein>
<dbReference type="Pfam" id="PF00094">
    <property type="entry name" value="VWD"/>
    <property type="match status" value="1"/>
</dbReference>
<accession>A0ABQ7PUG2</accession>
<name>A0ABQ7PUG2_PLUXY</name>
<dbReference type="InterPro" id="IPR001846">
    <property type="entry name" value="VWF_type-D"/>
</dbReference>
<dbReference type="Proteomes" id="UP000823941">
    <property type="component" value="Chromosome 28"/>
</dbReference>
<evidence type="ECO:0000313" key="2">
    <source>
        <dbReference type="EMBL" id="KAG7296623.1"/>
    </source>
</evidence>
<gene>
    <name evidence="2" type="ORF">JYU34_020439</name>
</gene>
<dbReference type="PROSITE" id="PS51233">
    <property type="entry name" value="VWFD"/>
    <property type="match status" value="1"/>
</dbReference>
<proteinExistence type="predicted"/>
<feature type="domain" description="VWFD" evidence="1">
    <location>
        <begin position="1609"/>
        <end position="1775"/>
    </location>
</feature>
<dbReference type="PANTHER" id="PTHR37860:SF1">
    <property type="match status" value="1"/>
</dbReference>
<keyword evidence="3" id="KW-1185">Reference proteome</keyword>
<evidence type="ECO:0000259" key="1">
    <source>
        <dbReference type="PROSITE" id="PS51233"/>
    </source>
</evidence>
<dbReference type="EMBL" id="JAHIBW010000028">
    <property type="protein sequence ID" value="KAG7296623.1"/>
    <property type="molecule type" value="Genomic_DNA"/>
</dbReference>
<comment type="caution">
    <text evidence="2">The sequence shown here is derived from an EMBL/GenBank/DDBJ whole genome shotgun (WGS) entry which is preliminary data.</text>
</comment>
<sequence length="2160" mass="246752">MRNTLHLVTPFQAVKELKSVYTVDVILGEKFNITCVALLSNGTYWHEISYKVYYEYETGEDDAYQSYLSSLAIVTPLPMLPALDCTVSVRLEDSLWKMAADIEMPSFTVQAKGRLELDDPFVETSGSINLTSAVLDDYFIKMQFKKDFSEIENTIGGGLQVLQGDQNNYMFADVLWRPTPKHVKFKAKAALFPVLPPSDISIIYSDDTADGLRTITTDLNLGNESYYSMKGDQRPSSVSLALSTPHKGFRAVKILGEFEEEDIRGSFVSDNVEYGITGKRLSKEPLELSLTLVPKGQGEPITIRVKSTTVDHKYSLSAHFVGPQTFTLHTNAEFEDSFTDLSLKVDMPEGKNQDIFFKARVDSLEGLRRAVSVQAATPFKRLSRLKGDTSFEFGPKTGFLLCNFDLPDMKGNGDLKWSFVLGDLFIKAIGHQDVQETVRSVDLDIYFGNGTDSEGLEKSDAGFRMDLDNVWQIGANATFGTFMNRRMKLVINAILPKPNVDVHTLYIDGDMGDQDMPVKSLDARYSTDVTKILTGLQGKVLIMPDSFNGNASIIWTSDSHVVSIDNRLQYAWDGNNSHYVDYGLCTPHDSFMLNGNFIRDRVHDYQVVKGRMHHPNNTQIGEIDLRYGGIKHTDGHFNVTTPFKRLPWLKSVFDINNNDDNSKNKIFINWPNKTASLNTTHNYVKQDTGFTQTGDISLSIPLNTQHLVTTKYYYVQGEQRSNGNATLDFDSERFVKASFNQILGKSERGLDLASTDIEVENKHTPVGIKYIHEYDATGNTDVKQATVVHLYNATKFNVTGKIDVFTFATGKNLKLTAMHGERTLTFENEYESVDKELKQGSKVKWAEDVWINYNIHVTNMTTDETESQQIDLNIWYPLRRFNLLALYKLRDNLLEGSGRMNWNVKDENKTAELKAKWENPPTPDANLHNVQLLLSHPSFRKDVSLNGYYISTPEVMSNISLELQYSDYENEYLRLKSILTDNSNGPIRDYRFGLTCSHPATNLDLEMRSDINIHSKWYYFDNYYRFQKSLFFQKLRQAKILIDMNNSTVMYARSNETYFYNMTGRWDLSYPDYTVSGTVARPTGGDTAHAVLSVKDRALTAHYNSTDDISYHLVGMIVDTRSAKLDAWRDYDDVTTVDLASYIRLNHSRLLTSSVVWRPQIFGEVKAYTVNTLKHVYSQVNETLVIIKEVPMEAHTALKNIWGDARVRVREFLDDLNDLHVIKDDFDEFDRFLNESYMKNDFYVKDIVEFTYYVLDEMAIRNHLESLPGIVNDMWGMMGNTSQSIKQSLTYVVDTIKKAYANFLDSLNKFLEADFMELVSDKLEAAIMQYDTFVRDLHMKLLDYWESTWVNARNRLSKYWHELLKSMEPLFFKVVHYTESFVFTLWRGVMDFFYSRTQELTDSPYFNYVSTFGHEMDRIYKDLVNEDIITNIKKYSKKLWNVAWDKIQKYIPFKDELGQLYAEFSNACDNFMHTPPVMYVREKCTEAYVRLKWWYDYFMIGEALDKAWEIIYAKITDFAKTALQYEEIHRTPKTNFVFDPRKGEILLEQKLPMSWHAFNRTPDFTEIAEYKAVKDFMDQWLTSNKSIWSYYYDIRPYMDFNNVLPPFGGTAMITAQGTLVTFDKRVLTVTQTGTFVLCKDYKHDKLTVLMEVHKDKPFTLLLLTKGKLLSINMATEQVSIDSGPPLTLPTTIGDYLVDRAGGVVNVWSEGARVSCSLQPRTCQLRVPGWYFASVGGLLGTYNNELYDDLQIPNKGITTNVTEAVRSWDIGPPGPREAITRVPQNETQCHKFFVNNVSPLHPCTQRINATPFFLSCVSGVDACSLAAAYLQLCEQTHAPVHIPEICATCTTPEGDTIEEGSFYKLDHVPASTDVVFVIEAQFCNKNLRKNKNIDLFIEAFDSKLQSNGLSDNRYAIVGFGGRGVYKKPRSLYVNNRVFTDATQIAQHFDNFVIEKQDQTRTNNTARADMFAALSAAATLPFRAGVPKTLILMPCTRCDIRFMRLDYSTIYHNLLENSITLHILMDEDFMLSKKRAAKYLFGVDSRLAYTNKDYENLVGDAGLRKQVKLPKDKLGLCMSLAMESNGTIFTARKLAGDRATARRLSTVLGGRVDPRAAPQRCECRETALHCVQQPAMELSFWDSEDIEELIDMAMEPPTLPLP</sequence>
<evidence type="ECO:0000313" key="3">
    <source>
        <dbReference type="Proteomes" id="UP000823941"/>
    </source>
</evidence>
<reference evidence="2 3" key="1">
    <citation type="submission" date="2021-06" db="EMBL/GenBank/DDBJ databases">
        <title>A haploid diamondback moth (Plutella xylostella L.) genome assembly resolves 31 chromosomes and identifies a diamide resistance mutation.</title>
        <authorList>
            <person name="Ward C.M."/>
            <person name="Perry K.D."/>
            <person name="Baker G."/>
            <person name="Powis K."/>
            <person name="Heckel D.G."/>
            <person name="Baxter S.W."/>
        </authorList>
    </citation>
    <scope>NUCLEOTIDE SEQUENCE [LARGE SCALE GENOMIC DNA]</scope>
    <source>
        <strain evidence="2 3">LV</strain>
        <tissue evidence="2">Single pupa</tissue>
    </source>
</reference>
<dbReference type="PANTHER" id="PTHR37860">
    <property type="entry name" value="AGAP008810-PA"/>
    <property type="match status" value="1"/>
</dbReference>
<dbReference type="SMART" id="SM00216">
    <property type="entry name" value="VWD"/>
    <property type="match status" value="1"/>
</dbReference>